<protein>
    <submittedName>
        <fullName evidence="1">Uncharacterized protein</fullName>
    </submittedName>
</protein>
<sequence>MESFVLSPDKFKKSEIRCEYESHYSHIPTCNQGGPYLVLSCCVGRCMRCIQQNKTKVKRNGIFYVLCKHLITHKLRNNLGETKLCLTRYIFVGPKKELLTRTI</sequence>
<name>A0A1B6DTN6_9HEMI</name>
<dbReference type="AlphaFoldDB" id="A0A1B6DTN6"/>
<evidence type="ECO:0000313" key="1">
    <source>
        <dbReference type="EMBL" id="JAS29036.1"/>
    </source>
</evidence>
<dbReference type="EMBL" id="GEDC01008262">
    <property type="protein sequence ID" value="JAS29036.1"/>
    <property type="molecule type" value="Transcribed_RNA"/>
</dbReference>
<accession>A0A1B6DTN6</accession>
<reference evidence="1" key="1">
    <citation type="submission" date="2015-12" db="EMBL/GenBank/DDBJ databases">
        <title>De novo transcriptome assembly of four potential Pierce s Disease insect vectors from Arizona vineyards.</title>
        <authorList>
            <person name="Tassone E.E."/>
        </authorList>
    </citation>
    <scope>NUCLEOTIDE SEQUENCE</scope>
</reference>
<gene>
    <name evidence="1" type="ORF">g.45224</name>
</gene>
<organism evidence="1">
    <name type="scientific">Clastoptera arizonana</name>
    <name type="common">Arizona spittle bug</name>
    <dbReference type="NCBI Taxonomy" id="38151"/>
    <lineage>
        <taxon>Eukaryota</taxon>
        <taxon>Metazoa</taxon>
        <taxon>Ecdysozoa</taxon>
        <taxon>Arthropoda</taxon>
        <taxon>Hexapoda</taxon>
        <taxon>Insecta</taxon>
        <taxon>Pterygota</taxon>
        <taxon>Neoptera</taxon>
        <taxon>Paraneoptera</taxon>
        <taxon>Hemiptera</taxon>
        <taxon>Auchenorrhyncha</taxon>
        <taxon>Cercopoidea</taxon>
        <taxon>Clastopteridae</taxon>
        <taxon>Clastoptera</taxon>
    </lineage>
</organism>
<proteinExistence type="predicted"/>